<protein>
    <submittedName>
        <fullName evidence="2">Uncharacterized protein</fullName>
    </submittedName>
</protein>
<name>B1Y9I1_PYRNV</name>
<dbReference type="RefSeq" id="WP_012350829.1">
    <property type="nucleotide sequence ID" value="NC_010525.1"/>
</dbReference>
<accession>B1Y9I1</accession>
<dbReference type="HOGENOM" id="CLU_1682770_0_0_2"/>
<evidence type="ECO:0000313" key="2">
    <source>
        <dbReference type="EMBL" id="ACB40410.1"/>
    </source>
</evidence>
<dbReference type="EMBL" id="CP001014">
    <property type="protein sequence ID" value="ACB40410.1"/>
    <property type="molecule type" value="Genomic_DNA"/>
</dbReference>
<sequence length="156" mass="17294">MRYVGVEPIGTLYGWRGSAYLYIGVYSTAGGSPLKYLYVQIRRGRKQTVYLGPAAEAVKVIAAAAGKIAVEAGIDMERVEGWLRARLREAIERGALGDAPAALQLLRGRGVDDVIAFLEEVAMDIEAEYGKRAAEWIRTRWRRLLDQLWRLAPDAG</sequence>
<dbReference type="Proteomes" id="UP000001694">
    <property type="component" value="Chromosome"/>
</dbReference>
<reference evidence="2" key="1">
    <citation type="submission" date="2008-03" db="EMBL/GenBank/DDBJ databases">
        <title>Complete sequence of Thermoproteus neutrophilus V24Sta.</title>
        <authorList>
            <consortium name="US DOE Joint Genome Institute"/>
            <person name="Copeland A."/>
            <person name="Lucas S."/>
            <person name="Lapidus A."/>
            <person name="Glavina del Rio T."/>
            <person name="Dalin E."/>
            <person name="Tice H."/>
            <person name="Bruce D."/>
            <person name="Goodwin L."/>
            <person name="Pitluck S."/>
            <person name="Sims D."/>
            <person name="Brettin T."/>
            <person name="Detter J.C."/>
            <person name="Han C."/>
            <person name="Kuske C.R."/>
            <person name="Schmutz J."/>
            <person name="Larimer F."/>
            <person name="Land M."/>
            <person name="Hauser L."/>
            <person name="Kyrpides N."/>
            <person name="Mikhailova N."/>
            <person name="Biddle J.F."/>
            <person name="Zhang Z."/>
            <person name="Fitz-Gibbon S.T."/>
            <person name="Lowe T.M."/>
            <person name="Saltikov C."/>
            <person name="House C.H."/>
            <person name="Richardson P."/>
        </authorList>
    </citation>
    <scope>NUCLEOTIDE SEQUENCE [LARGE SCALE GENOMIC DNA]</scope>
    <source>
        <strain evidence="2">V24Sta</strain>
    </source>
</reference>
<dbReference type="GeneID" id="6166074"/>
<dbReference type="KEGG" id="tne:Tneu_1486"/>
<keyword evidence="3" id="KW-1185">Reference proteome</keyword>
<organism evidence="2 3">
    <name type="scientific">Pyrobaculum neutrophilum (strain DSM 2338 / JCM 9278 / NBRC 100436 / V24Sta)</name>
    <name type="common">Thermoproteus neutrophilus</name>
    <dbReference type="NCBI Taxonomy" id="444157"/>
    <lineage>
        <taxon>Archaea</taxon>
        <taxon>Thermoproteota</taxon>
        <taxon>Thermoprotei</taxon>
        <taxon>Thermoproteales</taxon>
        <taxon>Thermoproteaceae</taxon>
        <taxon>Pyrobaculum</taxon>
    </lineage>
</organism>
<keyword evidence="1" id="KW-1133">Transmembrane helix</keyword>
<evidence type="ECO:0000313" key="3">
    <source>
        <dbReference type="Proteomes" id="UP000001694"/>
    </source>
</evidence>
<feature type="transmembrane region" description="Helical" evidence="1">
    <location>
        <begin position="20"/>
        <end position="38"/>
    </location>
</feature>
<dbReference type="AlphaFoldDB" id="B1Y9I1"/>
<gene>
    <name evidence="2" type="ordered locus">Tneu_1486</name>
</gene>
<evidence type="ECO:0000256" key="1">
    <source>
        <dbReference type="SAM" id="Phobius"/>
    </source>
</evidence>
<proteinExistence type="predicted"/>
<keyword evidence="1" id="KW-0472">Membrane</keyword>
<keyword evidence="1" id="KW-0812">Transmembrane</keyword>